<protein>
    <submittedName>
        <fullName evidence="1">(salmon louse) hypothetical protein</fullName>
    </submittedName>
</protein>
<proteinExistence type="predicted"/>
<accession>A0A7R8CKV2</accession>
<evidence type="ECO:0000313" key="2">
    <source>
        <dbReference type="Proteomes" id="UP000675881"/>
    </source>
</evidence>
<dbReference type="Proteomes" id="UP000675881">
    <property type="component" value="Chromosome 14"/>
</dbReference>
<dbReference type="EMBL" id="HG994593">
    <property type="protein sequence ID" value="CAF2848491.1"/>
    <property type="molecule type" value="Genomic_DNA"/>
</dbReference>
<dbReference type="AlphaFoldDB" id="A0A7R8CKV2"/>
<reference evidence="1" key="1">
    <citation type="submission" date="2021-02" db="EMBL/GenBank/DDBJ databases">
        <authorList>
            <person name="Bekaert M."/>
        </authorList>
    </citation>
    <scope>NUCLEOTIDE SEQUENCE</scope>
    <source>
        <strain evidence="1">IoA-00</strain>
    </source>
</reference>
<gene>
    <name evidence="1" type="ORF">LSAA_5236</name>
</gene>
<sequence>MSLSLVDDEFVFGNSTFNYSDTGEGERDAKEVYDDEVEIKISSKEKQRSIGFKRFVAALDDNYNLPCPKTFTNVSLQNLYDEDQNNVLSAIREAGWVSLTSDMWKSSTHSNFMEWMESYEQLPL</sequence>
<name>A0A7R8CKV2_LEPSM</name>
<evidence type="ECO:0000313" key="1">
    <source>
        <dbReference type="EMBL" id="CAF2848491.1"/>
    </source>
</evidence>
<keyword evidence="2" id="KW-1185">Reference proteome</keyword>
<organism evidence="1 2">
    <name type="scientific">Lepeophtheirus salmonis</name>
    <name type="common">Salmon louse</name>
    <name type="synonym">Caligus salmonis</name>
    <dbReference type="NCBI Taxonomy" id="72036"/>
    <lineage>
        <taxon>Eukaryota</taxon>
        <taxon>Metazoa</taxon>
        <taxon>Ecdysozoa</taxon>
        <taxon>Arthropoda</taxon>
        <taxon>Crustacea</taxon>
        <taxon>Multicrustacea</taxon>
        <taxon>Hexanauplia</taxon>
        <taxon>Copepoda</taxon>
        <taxon>Siphonostomatoida</taxon>
        <taxon>Caligidae</taxon>
        <taxon>Lepeophtheirus</taxon>
    </lineage>
</organism>